<evidence type="ECO:0000256" key="2">
    <source>
        <dbReference type="ARBA" id="ARBA00008537"/>
    </source>
</evidence>
<organism evidence="10 11">
    <name type="scientific">Kroppenstedtia sanguinis</name>
    <dbReference type="NCBI Taxonomy" id="1380684"/>
    <lineage>
        <taxon>Bacteria</taxon>
        <taxon>Bacillati</taxon>
        <taxon>Bacillota</taxon>
        <taxon>Bacilli</taxon>
        <taxon>Bacillales</taxon>
        <taxon>Thermoactinomycetaceae</taxon>
        <taxon>Kroppenstedtia</taxon>
    </lineage>
</organism>
<dbReference type="PRINTS" id="PR01036">
    <property type="entry name" value="TCRTETB"/>
</dbReference>
<dbReference type="InterPro" id="IPR011701">
    <property type="entry name" value="MFS"/>
</dbReference>
<dbReference type="NCBIfam" id="TIGR00711">
    <property type="entry name" value="efflux_EmrB"/>
    <property type="match status" value="1"/>
</dbReference>
<dbReference type="SUPFAM" id="SSF103473">
    <property type="entry name" value="MFS general substrate transporter"/>
    <property type="match status" value="1"/>
</dbReference>
<feature type="transmembrane region" description="Helical" evidence="8">
    <location>
        <begin position="57"/>
        <end position="76"/>
    </location>
</feature>
<dbReference type="Gene3D" id="1.20.1720.10">
    <property type="entry name" value="Multidrug resistance protein D"/>
    <property type="match status" value="1"/>
</dbReference>
<feature type="transmembrane region" description="Helical" evidence="8">
    <location>
        <begin position="204"/>
        <end position="224"/>
    </location>
</feature>
<feature type="transmembrane region" description="Helical" evidence="8">
    <location>
        <begin position="309"/>
        <end position="330"/>
    </location>
</feature>
<evidence type="ECO:0000256" key="7">
    <source>
        <dbReference type="ARBA" id="ARBA00023136"/>
    </source>
</evidence>
<protein>
    <submittedName>
        <fullName evidence="10">DHA2 family efflux MFS transporter permease subunit</fullName>
    </submittedName>
</protein>
<keyword evidence="4" id="KW-1003">Cell membrane</keyword>
<evidence type="ECO:0000256" key="5">
    <source>
        <dbReference type="ARBA" id="ARBA00022692"/>
    </source>
</evidence>
<gene>
    <name evidence="10" type="ORF">ACFQ4Y_07910</name>
</gene>
<keyword evidence="5 8" id="KW-0812">Transmembrane</keyword>
<evidence type="ECO:0000256" key="8">
    <source>
        <dbReference type="SAM" id="Phobius"/>
    </source>
</evidence>
<comment type="caution">
    <text evidence="10">The sequence shown here is derived from an EMBL/GenBank/DDBJ whole genome shotgun (WGS) entry which is preliminary data.</text>
</comment>
<feature type="transmembrane region" description="Helical" evidence="8">
    <location>
        <begin position="409"/>
        <end position="428"/>
    </location>
</feature>
<keyword evidence="6 8" id="KW-1133">Transmembrane helix</keyword>
<evidence type="ECO:0000313" key="11">
    <source>
        <dbReference type="Proteomes" id="UP001597282"/>
    </source>
</evidence>
<keyword evidence="11" id="KW-1185">Reference proteome</keyword>
<sequence length="528" mass="57544">MSSSDNNSDNIKITPYIPLLSICMMGMFLAIVNQTVLNVAIPRIINDFGVTANTAQWLVTGYMLVNGVLIPISAFLMETFGTRKLFTFSLLLFTVGSLICGMSPNFPIMLVGRLIQAAGAGVMMPLVMNLILIIFPPEIRGRGMGILGLGMIFAPAVGPTLSGWLLQYYSWRVLFYGMFVLTVVVTILAFLLVRDIGKLRKPPVDFYGMVTSVIGFGAVLYGISEAGSQGWSSPVVVVSLVLGVFSLILFVHRQLKQEDPLLNFRVFKYDMFTLTTVINAIITLAMFAGMFLLPIYLQNLRGFTPLESGILMLPGALIMGIMSPISGFLFDRIGPRPLAIVGLAITGITTWEFTQLTLETSYTSVIAIYTVRSLGMSLLMMPIMTAGLNQLPEHLNSHGNAMSNTVRQMAGSMGTALLTTIYTNRMGAHLAHRSEEMNLFNSGFAQSFQEGAAKLSEAMGLPLAQAQEFFSSMLFGEASKQAAVSGINDAFVWAVAFICIGFVLCLFVRDVRKDGKKLKPLPQTTAEN</sequence>
<evidence type="ECO:0000256" key="3">
    <source>
        <dbReference type="ARBA" id="ARBA00022448"/>
    </source>
</evidence>
<feature type="transmembrane region" description="Helical" evidence="8">
    <location>
        <begin position="366"/>
        <end position="388"/>
    </location>
</feature>
<comment type="similarity">
    <text evidence="2">Belongs to the major facilitator superfamily. EmrB family.</text>
</comment>
<dbReference type="RefSeq" id="WP_380164362.1">
    <property type="nucleotide sequence ID" value="NZ_JBHTNU010000006.1"/>
</dbReference>
<evidence type="ECO:0000256" key="4">
    <source>
        <dbReference type="ARBA" id="ARBA00022475"/>
    </source>
</evidence>
<feature type="transmembrane region" description="Helical" evidence="8">
    <location>
        <begin position="337"/>
        <end position="354"/>
    </location>
</feature>
<dbReference type="Pfam" id="PF07690">
    <property type="entry name" value="MFS_1"/>
    <property type="match status" value="1"/>
</dbReference>
<feature type="transmembrane region" description="Helical" evidence="8">
    <location>
        <begin position="173"/>
        <end position="192"/>
    </location>
</feature>
<name>A0ABW4C9L1_9BACL</name>
<keyword evidence="7 8" id="KW-0472">Membrane</keyword>
<feature type="transmembrane region" description="Helical" evidence="8">
    <location>
        <begin position="490"/>
        <end position="508"/>
    </location>
</feature>
<feature type="transmembrane region" description="Helical" evidence="8">
    <location>
        <begin position="147"/>
        <end position="167"/>
    </location>
</feature>
<dbReference type="InterPro" id="IPR036259">
    <property type="entry name" value="MFS_trans_sf"/>
</dbReference>
<reference evidence="11" key="1">
    <citation type="journal article" date="2019" name="Int. J. Syst. Evol. Microbiol.">
        <title>The Global Catalogue of Microorganisms (GCM) 10K type strain sequencing project: providing services to taxonomists for standard genome sequencing and annotation.</title>
        <authorList>
            <consortium name="The Broad Institute Genomics Platform"/>
            <consortium name="The Broad Institute Genome Sequencing Center for Infectious Disease"/>
            <person name="Wu L."/>
            <person name="Ma J."/>
        </authorList>
    </citation>
    <scope>NUCLEOTIDE SEQUENCE [LARGE SCALE GENOMIC DNA]</scope>
    <source>
        <strain evidence="11">S1</strain>
    </source>
</reference>
<dbReference type="Gene3D" id="1.20.1250.20">
    <property type="entry name" value="MFS general substrate transporter like domains"/>
    <property type="match status" value="1"/>
</dbReference>
<dbReference type="CDD" id="cd17503">
    <property type="entry name" value="MFS_LmrB_MDR_like"/>
    <property type="match status" value="1"/>
</dbReference>
<dbReference type="PANTHER" id="PTHR42718:SF9">
    <property type="entry name" value="MAJOR FACILITATOR SUPERFAMILY MULTIDRUG TRANSPORTER MFSC"/>
    <property type="match status" value="1"/>
</dbReference>
<dbReference type="PROSITE" id="PS50850">
    <property type="entry name" value="MFS"/>
    <property type="match status" value="1"/>
</dbReference>
<evidence type="ECO:0000259" key="9">
    <source>
        <dbReference type="PROSITE" id="PS50850"/>
    </source>
</evidence>
<feature type="transmembrane region" description="Helical" evidence="8">
    <location>
        <begin position="16"/>
        <end position="37"/>
    </location>
</feature>
<keyword evidence="3" id="KW-0813">Transport</keyword>
<feature type="transmembrane region" description="Helical" evidence="8">
    <location>
        <begin position="272"/>
        <end position="297"/>
    </location>
</feature>
<proteinExistence type="inferred from homology"/>
<evidence type="ECO:0000256" key="1">
    <source>
        <dbReference type="ARBA" id="ARBA00004651"/>
    </source>
</evidence>
<dbReference type="InterPro" id="IPR004638">
    <property type="entry name" value="EmrB-like"/>
</dbReference>
<dbReference type="InterPro" id="IPR020846">
    <property type="entry name" value="MFS_dom"/>
</dbReference>
<feature type="transmembrane region" description="Helical" evidence="8">
    <location>
        <begin position="230"/>
        <end position="251"/>
    </location>
</feature>
<dbReference type="PANTHER" id="PTHR42718">
    <property type="entry name" value="MAJOR FACILITATOR SUPERFAMILY MULTIDRUG TRANSPORTER MFSC"/>
    <property type="match status" value="1"/>
</dbReference>
<dbReference type="Proteomes" id="UP001597282">
    <property type="component" value="Unassembled WGS sequence"/>
</dbReference>
<evidence type="ECO:0000256" key="6">
    <source>
        <dbReference type="ARBA" id="ARBA00022989"/>
    </source>
</evidence>
<comment type="subcellular location">
    <subcellularLocation>
        <location evidence="1">Cell membrane</location>
        <topology evidence="1">Multi-pass membrane protein</topology>
    </subcellularLocation>
</comment>
<accession>A0ABW4C9L1</accession>
<evidence type="ECO:0000313" key="10">
    <source>
        <dbReference type="EMBL" id="MFD1426861.1"/>
    </source>
</evidence>
<feature type="domain" description="Major facilitator superfamily (MFS) profile" evidence="9">
    <location>
        <begin position="19"/>
        <end position="513"/>
    </location>
</feature>
<feature type="transmembrane region" description="Helical" evidence="8">
    <location>
        <begin position="88"/>
        <end position="108"/>
    </location>
</feature>
<dbReference type="EMBL" id="JBHTNU010000006">
    <property type="protein sequence ID" value="MFD1426861.1"/>
    <property type="molecule type" value="Genomic_DNA"/>
</dbReference>
<feature type="transmembrane region" description="Helical" evidence="8">
    <location>
        <begin position="114"/>
        <end position="135"/>
    </location>
</feature>